<feature type="region of interest" description="Disordered" evidence="1">
    <location>
        <begin position="97"/>
        <end position="149"/>
    </location>
</feature>
<keyword evidence="2" id="KW-0732">Signal</keyword>
<organism evidence="3 4">
    <name type="scientific">Orchesella dallaii</name>
    <dbReference type="NCBI Taxonomy" id="48710"/>
    <lineage>
        <taxon>Eukaryota</taxon>
        <taxon>Metazoa</taxon>
        <taxon>Ecdysozoa</taxon>
        <taxon>Arthropoda</taxon>
        <taxon>Hexapoda</taxon>
        <taxon>Collembola</taxon>
        <taxon>Entomobryomorpha</taxon>
        <taxon>Entomobryoidea</taxon>
        <taxon>Orchesellidae</taxon>
        <taxon>Orchesellinae</taxon>
        <taxon>Orchesella</taxon>
    </lineage>
</organism>
<evidence type="ECO:0000256" key="2">
    <source>
        <dbReference type="SAM" id="SignalP"/>
    </source>
</evidence>
<gene>
    <name evidence="3" type="ORF">ODALV1_LOCUS28392</name>
</gene>
<dbReference type="EMBL" id="CAXLJM020000141">
    <property type="protein sequence ID" value="CAL8140731.1"/>
    <property type="molecule type" value="Genomic_DNA"/>
</dbReference>
<accession>A0ABP1S0K3</accession>
<comment type="caution">
    <text evidence="3">The sequence shown here is derived from an EMBL/GenBank/DDBJ whole genome shotgun (WGS) entry which is preliminary data.</text>
</comment>
<name>A0ABP1S0K3_9HEXA</name>
<reference evidence="3 4" key="1">
    <citation type="submission" date="2024-08" db="EMBL/GenBank/DDBJ databases">
        <authorList>
            <person name="Cucini C."/>
            <person name="Frati F."/>
        </authorList>
    </citation>
    <scope>NUCLEOTIDE SEQUENCE [LARGE SCALE GENOMIC DNA]</scope>
</reference>
<dbReference type="Proteomes" id="UP001642540">
    <property type="component" value="Unassembled WGS sequence"/>
</dbReference>
<evidence type="ECO:0000313" key="3">
    <source>
        <dbReference type="EMBL" id="CAL8140731.1"/>
    </source>
</evidence>
<feature type="chain" id="PRO_5046261069" evidence="2">
    <location>
        <begin position="29"/>
        <end position="149"/>
    </location>
</feature>
<feature type="region of interest" description="Disordered" evidence="1">
    <location>
        <begin position="49"/>
        <end position="68"/>
    </location>
</feature>
<evidence type="ECO:0000313" key="4">
    <source>
        <dbReference type="Proteomes" id="UP001642540"/>
    </source>
</evidence>
<feature type="signal peptide" evidence="2">
    <location>
        <begin position="1"/>
        <end position="28"/>
    </location>
</feature>
<proteinExistence type="predicted"/>
<evidence type="ECO:0000256" key="1">
    <source>
        <dbReference type="SAM" id="MobiDB-lite"/>
    </source>
</evidence>
<protein>
    <submittedName>
        <fullName evidence="3">Uncharacterized protein</fullName>
    </submittedName>
</protein>
<sequence>MAIIFKYSKSAASIHVLAIFLIISIINGSPEVEQPPTEFESREQRFLVKRQSMRPGEQLSPEMVTNPKPEYYQGEIIEDDVEEGDDSLTQLKEDIPEAIETNNEDISHPPNQHSGGPIPDSEPLTEVNVINPDPILDENSEEQNNTKLL</sequence>
<keyword evidence="4" id="KW-1185">Reference proteome</keyword>